<evidence type="ECO:0000313" key="9">
    <source>
        <dbReference type="Proteomes" id="UP000036923"/>
    </source>
</evidence>
<evidence type="ECO:0000256" key="4">
    <source>
        <dbReference type="ARBA" id="ARBA00023002"/>
    </source>
</evidence>
<keyword evidence="1" id="KW-0004">4Fe-4S</keyword>
<gene>
    <name evidence="8" type="ORF">Bccel_2660</name>
</gene>
<reference evidence="9" key="1">
    <citation type="submission" date="2015-07" db="EMBL/GenBank/DDBJ databases">
        <title>Near-Complete Genome Sequence of the Cellulolytic Bacterium Bacteroides (Pseudobacteroides) cellulosolvens ATCC 35603.</title>
        <authorList>
            <person name="Dassa B."/>
            <person name="Utturkar S.M."/>
            <person name="Klingeman D.M."/>
            <person name="Hurt R.A."/>
            <person name="Keller M."/>
            <person name="Xu J."/>
            <person name="Reddy Y.H.K."/>
            <person name="Borovok I."/>
            <person name="Grinberg I.R."/>
            <person name="Lamed R."/>
            <person name="Zhivin O."/>
            <person name="Bayer E.A."/>
            <person name="Brown S.D."/>
        </authorList>
    </citation>
    <scope>NUCLEOTIDE SEQUENCE [LARGE SCALE GENOMIC DNA]</scope>
    <source>
        <strain evidence="9">DSM 2933</strain>
    </source>
</reference>
<dbReference type="SUPFAM" id="SSF51905">
    <property type="entry name" value="FAD/NAD(P)-binding domain"/>
    <property type="match status" value="1"/>
</dbReference>
<keyword evidence="2" id="KW-0479">Metal-binding</keyword>
<dbReference type="InterPro" id="IPR001119">
    <property type="entry name" value="SLH_dom"/>
</dbReference>
<organism evidence="8 9">
    <name type="scientific">Pseudobacteroides cellulosolvens ATCC 35603 = DSM 2933</name>
    <dbReference type="NCBI Taxonomy" id="398512"/>
    <lineage>
        <taxon>Bacteria</taxon>
        <taxon>Bacillati</taxon>
        <taxon>Bacillota</taxon>
        <taxon>Clostridia</taxon>
        <taxon>Eubacteriales</taxon>
        <taxon>Oscillospiraceae</taxon>
        <taxon>Pseudobacteroides</taxon>
    </lineage>
</organism>
<keyword evidence="4" id="KW-0560">Oxidoreductase</keyword>
<dbReference type="PROSITE" id="PS51272">
    <property type="entry name" value="SLH"/>
    <property type="match status" value="1"/>
</dbReference>
<name>A0A0L6JNP4_9FIRM</name>
<dbReference type="STRING" id="398512.Bccel_2660"/>
<dbReference type="GO" id="GO:0046872">
    <property type="term" value="F:metal ion binding"/>
    <property type="evidence" value="ECO:0007669"/>
    <property type="project" value="UniProtKB-KW"/>
</dbReference>
<evidence type="ECO:0000256" key="5">
    <source>
        <dbReference type="ARBA" id="ARBA00023004"/>
    </source>
</evidence>
<dbReference type="AlphaFoldDB" id="A0A0L6JNP4"/>
<protein>
    <recommendedName>
        <fullName evidence="7">SLH domain-containing protein</fullName>
    </recommendedName>
</protein>
<dbReference type="Pfam" id="PF12831">
    <property type="entry name" value="FAD_oxidored"/>
    <property type="match status" value="1"/>
</dbReference>
<keyword evidence="3" id="KW-0677">Repeat</keyword>
<dbReference type="InterPro" id="IPR039650">
    <property type="entry name" value="HdrA-like"/>
</dbReference>
<dbReference type="EMBL" id="LGTC01000001">
    <property type="protein sequence ID" value="KNY27389.1"/>
    <property type="molecule type" value="Genomic_DNA"/>
</dbReference>
<dbReference type="eggNOG" id="COG0644">
    <property type="taxonomic scope" value="Bacteria"/>
</dbReference>
<comment type="caution">
    <text evidence="8">The sequence shown here is derived from an EMBL/GenBank/DDBJ whole genome shotgun (WGS) entry which is preliminary data.</text>
</comment>
<keyword evidence="5" id="KW-0408">Iron</keyword>
<dbReference type="Gene3D" id="3.50.50.60">
    <property type="entry name" value="FAD/NAD(P)-binding domain"/>
    <property type="match status" value="1"/>
</dbReference>
<keyword evidence="9" id="KW-1185">Reference proteome</keyword>
<feature type="domain" description="SLH" evidence="7">
    <location>
        <begin position="468"/>
        <end position="531"/>
    </location>
</feature>
<dbReference type="PANTHER" id="PTHR43498:SF1">
    <property type="entry name" value="COB--COM HETERODISULFIDE REDUCTASE IRON-SULFUR SUBUNIT A"/>
    <property type="match status" value="1"/>
</dbReference>
<proteinExistence type="predicted"/>
<dbReference type="PANTHER" id="PTHR43498">
    <property type="entry name" value="FERREDOXIN:COB-COM HETERODISULFIDE REDUCTASE SUBUNIT A"/>
    <property type="match status" value="1"/>
</dbReference>
<sequence length="616" mass="68301">MKDKIIRIGIFLVCMLSIYQFAIKPLMKEKDINTSDSDIGWAKDFITREKDKYDVIIYGEESEGLAASLAAARSGAKTLLVASGSDLGGLPCSSLDFNFEPSKGTHGEALVSKIYNEIVTELGTEISPKKYKEVMKRLLESEKDLSIVFDAALVSIALNNNTLYGINLNVNKKETSYFGKRFIDASKNGDLLIKCNIPFTKGADDVNLKNTYRPIGINFEISNVKWTDIEALTSHDRLSTLKDVLSMYQPLNPKFKLGKVKFHNEGQHKVIVQGIEAFDVDVSDEKALKDTYVLAVAEAKNFANFLKDRLISFQNSKYERTADKFIINDYRHFKGEHTLSINEAMENTDFIDKVAVASNPLVAYSSGEIKEKYVVGKPALFSIPLGCLIPIDIDNLYMVGDKISYSSIVSSSTAGYSTGMQAGESAGVAAVYSIMKNQRPRDFINKGSKVSTVSELKELMIKLGIYLPNITAKNPNVESWAYPSIRQLNTLGIISAGNNNDYKLDKEATQKEFAVLLLNGVARLSPEKYSLEFDGRLRPYLTDNGLTVDKASEILLAMNGEASNTLEAYIKACKKGFINSSMALRIRDKKILTMNYVYELSADNISLYTGKSIPGK</sequence>
<dbReference type="OrthoDB" id="9759982at2"/>
<evidence type="ECO:0000256" key="3">
    <source>
        <dbReference type="ARBA" id="ARBA00022737"/>
    </source>
</evidence>
<dbReference type="GO" id="GO:0016491">
    <property type="term" value="F:oxidoreductase activity"/>
    <property type="evidence" value="ECO:0007669"/>
    <property type="project" value="UniProtKB-KW"/>
</dbReference>
<evidence type="ECO:0000256" key="6">
    <source>
        <dbReference type="ARBA" id="ARBA00023014"/>
    </source>
</evidence>
<evidence type="ECO:0000256" key="1">
    <source>
        <dbReference type="ARBA" id="ARBA00022485"/>
    </source>
</evidence>
<dbReference type="GO" id="GO:0051539">
    <property type="term" value="F:4 iron, 4 sulfur cluster binding"/>
    <property type="evidence" value="ECO:0007669"/>
    <property type="project" value="UniProtKB-KW"/>
</dbReference>
<evidence type="ECO:0000256" key="2">
    <source>
        <dbReference type="ARBA" id="ARBA00022723"/>
    </source>
</evidence>
<dbReference type="RefSeq" id="WP_036942804.1">
    <property type="nucleotide sequence ID" value="NZ_JQKC01000019.1"/>
</dbReference>
<accession>A0A0L6JNP4</accession>
<dbReference type="Proteomes" id="UP000036923">
    <property type="component" value="Unassembled WGS sequence"/>
</dbReference>
<dbReference type="InterPro" id="IPR036188">
    <property type="entry name" value="FAD/NAD-bd_sf"/>
</dbReference>
<evidence type="ECO:0000259" key="7">
    <source>
        <dbReference type="PROSITE" id="PS51272"/>
    </source>
</evidence>
<evidence type="ECO:0000313" key="8">
    <source>
        <dbReference type="EMBL" id="KNY27389.1"/>
    </source>
</evidence>
<keyword evidence="6" id="KW-0411">Iron-sulfur</keyword>